<dbReference type="EMBL" id="JAWJAC010000003">
    <property type="protein sequence ID" value="MDV2861847.1"/>
    <property type="molecule type" value="Genomic_DNA"/>
</dbReference>
<sequence>MGAVTLDPTEWKQKYPQYSALTDGQVDDLFFAAQMYLENTALSVVSDEEKRKYLLYLLTAHIAWLMYVDSNGDGGPGLVGRISSASEGSASASTAISGAPFSAEFFMQSQFGFMFWNATKIYRMGFYRG</sequence>
<comment type="caution">
    <text evidence="1">The sequence shown here is derived from an EMBL/GenBank/DDBJ whole genome shotgun (WGS) entry which is preliminary data.</text>
</comment>
<organism evidence="1 2">
    <name type="scientific">Phytobacter ursingii</name>
    <dbReference type="NCBI Taxonomy" id="1972431"/>
    <lineage>
        <taxon>Bacteria</taxon>
        <taxon>Pseudomonadati</taxon>
        <taxon>Pseudomonadota</taxon>
        <taxon>Gammaproteobacteria</taxon>
        <taxon>Enterobacterales</taxon>
        <taxon>Enterobacteriaceae</taxon>
        <taxon>Phytobacter</taxon>
    </lineage>
</organism>
<accession>A0AB35RKW6</accession>
<dbReference type="InterPro" id="IPR025127">
    <property type="entry name" value="DUF4054"/>
</dbReference>
<proteinExistence type="predicted"/>
<dbReference type="Pfam" id="PF13262">
    <property type="entry name" value="DUF4054"/>
    <property type="match status" value="1"/>
</dbReference>
<evidence type="ECO:0000313" key="1">
    <source>
        <dbReference type="EMBL" id="MDV2861847.1"/>
    </source>
</evidence>
<dbReference type="Proteomes" id="UP001286589">
    <property type="component" value="Unassembled WGS sequence"/>
</dbReference>
<name>A0AB35RKW6_9ENTR</name>
<protein>
    <submittedName>
        <fullName evidence="1">DUF4054 domain-containing protein</fullName>
    </submittedName>
</protein>
<dbReference type="AlphaFoldDB" id="A0AB35RKW6"/>
<evidence type="ECO:0000313" key="2">
    <source>
        <dbReference type="Proteomes" id="UP001286589"/>
    </source>
</evidence>
<dbReference type="RefSeq" id="WP_317101421.1">
    <property type="nucleotide sequence ID" value="NZ_JAWJAC010000003.1"/>
</dbReference>
<keyword evidence="2" id="KW-1185">Reference proteome</keyword>
<reference evidence="1 2" key="1">
    <citation type="submission" date="2023-10" db="EMBL/GenBank/DDBJ databases">
        <title>Phytobacter spp. The emergence of a new genus of hospital-origin enterobacteria encoding carbapenemases in Argentina.</title>
        <authorList>
            <person name="Vay C."/>
            <person name="Almuzara M."/>
            <person name="Traglia G.M."/>
            <person name="Campos J."/>
        </authorList>
    </citation>
    <scope>NUCLEOTIDE SEQUENCE [LARGE SCALE GENOMIC DNA]</scope>
    <source>
        <strain evidence="1 2">CVMA36</strain>
    </source>
</reference>
<gene>
    <name evidence="1" type="ORF">R0H02_05135</name>
</gene>